<evidence type="ECO:0000256" key="1">
    <source>
        <dbReference type="ARBA" id="ARBA00000085"/>
    </source>
</evidence>
<feature type="transmembrane region" description="Helical" evidence="5">
    <location>
        <begin position="379"/>
        <end position="397"/>
    </location>
</feature>
<evidence type="ECO:0000256" key="2">
    <source>
        <dbReference type="ARBA" id="ARBA00012438"/>
    </source>
</evidence>
<evidence type="ECO:0000256" key="4">
    <source>
        <dbReference type="SAM" id="Coils"/>
    </source>
</evidence>
<keyword evidence="7" id="KW-0418">Kinase</keyword>
<dbReference type="PRINTS" id="PR00344">
    <property type="entry name" value="BCTRLSENSOR"/>
</dbReference>
<accession>F4MMS6</accession>
<keyword evidence="7" id="KW-0808">Transferase</keyword>
<dbReference type="GO" id="GO:0000155">
    <property type="term" value="F:phosphorelay sensor kinase activity"/>
    <property type="evidence" value="ECO:0007669"/>
    <property type="project" value="InterPro"/>
</dbReference>
<keyword evidence="5" id="KW-1133">Transmembrane helix</keyword>
<dbReference type="EC" id="2.7.13.3" evidence="2"/>
<feature type="transmembrane region" description="Helical" evidence="5">
    <location>
        <begin position="193"/>
        <end position="214"/>
    </location>
</feature>
<feature type="transmembrane region" description="Helical" evidence="5">
    <location>
        <begin position="258"/>
        <end position="278"/>
    </location>
</feature>
<feature type="domain" description="Histidine kinase" evidence="6">
    <location>
        <begin position="479"/>
        <end position="732"/>
    </location>
</feature>
<dbReference type="EMBL" id="FQ032823">
    <property type="protein sequence ID" value="CBL87439.1"/>
    <property type="molecule type" value="Genomic_DNA"/>
</dbReference>
<dbReference type="Pfam" id="PF07695">
    <property type="entry name" value="7TMR-DISM_7TM"/>
    <property type="match status" value="1"/>
</dbReference>
<dbReference type="AlphaFoldDB" id="F4MMS6"/>
<protein>
    <recommendedName>
        <fullName evidence="2">histidine kinase</fullName>
        <ecNumber evidence="2">2.7.13.3</ecNumber>
    </recommendedName>
</protein>
<reference evidence="7" key="1">
    <citation type="submission" date="2010-05" db="EMBL/GenBank/DDBJ databases">
        <authorList>
            <person name="Genoscope - CEA"/>
        </authorList>
    </citation>
    <scope>NUCLEOTIDE SEQUENCE</scope>
</reference>
<feature type="transmembrane region" description="Helical" evidence="5">
    <location>
        <begin position="290"/>
        <end position="310"/>
    </location>
</feature>
<keyword evidence="4" id="KW-0175">Coiled coil</keyword>
<dbReference type="Pfam" id="PF02518">
    <property type="entry name" value="HATPase_c"/>
    <property type="match status" value="1"/>
</dbReference>
<evidence type="ECO:0000259" key="6">
    <source>
        <dbReference type="PROSITE" id="PS50109"/>
    </source>
</evidence>
<feature type="transmembrane region" description="Helical" evidence="5">
    <location>
        <begin position="221"/>
        <end position="238"/>
    </location>
</feature>
<feature type="transmembrane region" description="Helical" evidence="5">
    <location>
        <begin position="342"/>
        <end position="364"/>
    </location>
</feature>
<dbReference type="InterPro" id="IPR003594">
    <property type="entry name" value="HATPase_dom"/>
</dbReference>
<dbReference type="PANTHER" id="PTHR43065:SF50">
    <property type="entry name" value="HISTIDINE KINASE"/>
    <property type="match status" value="1"/>
</dbReference>
<dbReference type="PANTHER" id="PTHR43065">
    <property type="entry name" value="SENSOR HISTIDINE KINASE"/>
    <property type="match status" value="1"/>
</dbReference>
<dbReference type="InterPro" id="IPR036097">
    <property type="entry name" value="HisK_dim/P_sf"/>
</dbReference>
<keyword evidence="3" id="KW-0597">Phosphoprotein</keyword>
<dbReference type="Gene3D" id="1.10.287.130">
    <property type="match status" value="1"/>
</dbReference>
<dbReference type="InterPro" id="IPR005467">
    <property type="entry name" value="His_kinase_dom"/>
</dbReference>
<dbReference type="InterPro" id="IPR003661">
    <property type="entry name" value="HisK_dim/P_dom"/>
</dbReference>
<name>F4MMS6_9BACT</name>
<dbReference type="InterPro" id="IPR004358">
    <property type="entry name" value="Sig_transdc_His_kin-like_C"/>
</dbReference>
<feature type="coiled-coil region" evidence="4">
    <location>
        <begin position="403"/>
        <end position="470"/>
    </location>
</feature>
<dbReference type="InterPro" id="IPR011623">
    <property type="entry name" value="7TMR_DISM_rcpt_extracell_dom1"/>
</dbReference>
<dbReference type="InterPro" id="IPR036890">
    <property type="entry name" value="HATPase_C_sf"/>
</dbReference>
<dbReference type="SMART" id="SM00388">
    <property type="entry name" value="HisKA"/>
    <property type="match status" value="1"/>
</dbReference>
<comment type="catalytic activity">
    <reaction evidence="1">
        <text>ATP + protein L-histidine = ADP + protein N-phospho-L-histidine.</text>
        <dbReference type="EC" id="2.7.13.3"/>
    </reaction>
</comment>
<organism evidence="7">
    <name type="scientific">uncultured Flavobacteriia bacterium</name>
    <dbReference type="NCBI Taxonomy" id="212695"/>
    <lineage>
        <taxon>Bacteria</taxon>
        <taxon>Pseudomonadati</taxon>
        <taxon>Bacteroidota</taxon>
        <taxon>Flavobacteriia</taxon>
        <taxon>environmental samples</taxon>
    </lineage>
</organism>
<dbReference type="SMART" id="SM00387">
    <property type="entry name" value="HATPase_c"/>
    <property type="match status" value="1"/>
</dbReference>
<evidence type="ECO:0000256" key="5">
    <source>
        <dbReference type="SAM" id="Phobius"/>
    </source>
</evidence>
<keyword evidence="5" id="KW-0812">Transmembrane</keyword>
<keyword evidence="5" id="KW-0472">Membrane</keyword>
<proteinExistence type="predicted"/>
<dbReference type="Gene3D" id="3.30.565.10">
    <property type="entry name" value="Histidine kinase-like ATPase, C-terminal domain"/>
    <property type="match status" value="1"/>
</dbReference>
<dbReference type="PROSITE" id="PS50109">
    <property type="entry name" value="HIS_KIN"/>
    <property type="match status" value="1"/>
</dbReference>
<feature type="transmembrane region" description="Helical" evidence="5">
    <location>
        <begin position="316"/>
        <end position="335"/>
    </location>
</feature>
<reference evidence="7" key="2">
    <citation type="journal article" date="2012" name="Environ. Microbiol.">
        <title>Genomic content of uncultured Bacteroidetes from contrasting oceanic provinces in the North Atlantic Ocean.</title>
        <authorList>
            <person name="Gomez-Pereira P.R."/>
            <person name="Schuler M."/>
            <person name="Fuchs B.M."/>
            <person name="Bennke C."/>
            <person name="Teeling H."/>
            <person name="Waldmann J."/>
            <person name="Richter M."/>
            <person name="Barbe V."/>
            <person name="Bataille E."/>
            <person name="Glockner F.O."/>
            <person name="Amann R."/>
        </authorList>
    </citation>
    <scope>NUCLEOTIDE SEQUENCE</scope>
</reference>
<dbReference type="CDD" id="cd00082">
    <property type="entry name" value="HisKA"/>
    <property type="match status" value="1"/>
</dbReference>
<sequence length="732" mass="81343">MIEMGAGQVRWMLHVHSLLLLLAWTCDATSQTHGVRDRYIGEMAVELEGTWDAHPTLERLQAAPRRNIPEPLINLGNDGQWHWIELKGLSRAFGSQFLEVATAQIDSLTFLSTCNGNLKDGPLHLNGVSIRGTSDRMGQSLTDGTFPMFPLGGADLCEEDKIYLGVKSGKQISLPLRVASLNDLREWSFMRDVFFSFYAGIMLVMLLYNLVLYFTVEDRSYLLYVLFLIGVALSQLFLAGYQGVIPGWDGTSWLGLRAVHFVGIFSGVTTILFVNRFLDLARKGPGYHRVFNGLMSLYSLALVFLLVGRLNWAFQTINFVAMAALLVVPASIHVWRQGQRSALYLLIAFTFFLLTVVMFAASQFTGNPLPFVPQSVNNFAMPVGSIVEVVLLSLALADRINQFKRQSAKAREEQLRVSQLNEQITREQNEVLERNVRERTEELEERNDRLRAALEELKLAQDQLVQSEKLASIGQLTAGIAHELNNPINFVSSSAQSLRRDFDDITEILRMLTAMGADDEALQEKVQALQDRMIQLDMAFTMKEIDELLTGIDDGTTRTSEIVKGLRIFSRMDGDEATEANLNDLLESTLVILRSSLQDDVALTVDLAPNVPTVPCQPGKLNQVFMNLITNAAQATSKTDLAPADRYVRIRTRVLQQEGDDAVQVSIEDNGIGMSDVVQSQIFDPFFTTKDVGEGTGLGLSIVKGILDDHHATLDIQSAPGEGSTFLITFPS</sequence>
<evidence type="ECO:0000313" key="7">
    <source>
        <dbReference type="EMBL" id="CBL87439.1"/>
    </source>
</evidence>
<gene>
    <name evidence="7" type="ORF">S18_848_0026</name>
</gene>
<dbReference type="SUPFAM" id="SSF55874">
    <property type="entry name" value="ATPase domain of HSP90 chaperone/DNA topoisomerase II/histidine kinase"/>
    <property type="match status" value="1"/>
</dbReference>
<evidence type="ECO:0000256" key="3">
    <source>
        <dbReference type="ARBA" id="ARBA00022553"/>
    </source>
</evidence>
<dbReference type="SUPFAM" id="SSF47384">
    <property type="entry name" value="Homodimeric domain of signal transducing histidine kinase"/>
    <property type="match status" value="1"/>
</dbReference>